<dbReference type="GO" id="GO:0015420">
    <property type="term" value="F:ABC-type vitamin B12 transporter activity"/>
    <property type="evidence" value="ECO:0007669"/>
    <property type="project" value="UniProtKB-UniRule"/>
</dbReference>
<evidence type="ECO:0000256" key="2">
    <source>
        <dbReference type="ARBA" id="ARBA00022573"/>
    </source>
</evidence>
<evidence type="ECO:0000313" key="8">
    <source>
        <dbReference type="Proteomes" id="UP000279422"/>
    </source>
</evidence>
<feature type="active site" evidence="4">
    <location>
        <position position="438"/>
    </location>
</feature>
<organism evidence="7 8">
    <name type="scientific">Aerophobetes bacterium</name>
    <dbReference type="NCBI Taxonomy" id="2030807"/>
    <lineage>
        <taxon>Bacteria</taxon>
        <taxon>Candidatus Aerophobota</taxon>
    </lineage>
</organism>
<feature type="active site" description="Nucleophile" evidence="4">
    <location>
        <position position="329"/>
    </location>
</feature>
<reference evidence="7 8" key="1">
    <citation type="submission" date="2018-06" db="EMBL/GenBank/DDBJ databases">
        <title>Extensive metabolic versatility and redundancy in microbially diverse, dynamic hydrothermal sediments.</title>
        <authorList>
            <person name="Dombrowski N."/>
            <person name="Teske A."/>
            <person name="Baker B.J."/>
        </authorList>
    </citation>
    <scope>NUCLEOTIDE SEQUENCE [LARGE SCALE GENOMIC DNA]</scope>
    <source>
        <strain evidence="7">B47_G16</strain>
    </source>
</reference>
<dbReference type="Pfam" id="PF07685">
    <property type="entry name" value="GATase_3"/>
    <property type="match status" value="1"/>
</dbReference>
<dbReference type="NCBIfam" id="NF001989">
    <property type="entry name" value="PRK00784.1"/>
    <property type="match status" value="1"/>
</dbReference>
<dbReference type="EMBL" id="QMPZ01000113">
    <property type="protein sequence ID" value="RLE08176.1"/>
    <property type="molecule type" value="Genomic_DNA"/>
</dbReference>
<accession>A0A497E306</accession>
<dbReference type="Pfam" id="PF01656">
    <property type="entry name" value="CbiA"/>
    <property type="match status" value="1"/>
</dbReference>
<dbReference type="CDD" id="cd05389">
    <property type="entry name" value="CobQ_N"/>
    <property type="match status" value="1"/>
</dbReference>
<evidence type="ECO:0000259" key="6">
    <source>
        <dbReference type="Pfam" id="PF07685"/>
    </source>
</evidence>
<dbReference type="InterPro" id="IPR004459">
    <property type="entry name" value="CobQ_synth"/>
</dbReference>
<dbReference type="InterPro" id="IPR033949">
    <property type="entry name" value="CobQ_GATase1"/>
</dbReference>
<dbReference type="GO" id="GO:0009236">
    <property type="term" value="P:cobalamin biosynthetic process"/>
    <property type="evidence" value="ECO:0007669"/>
    <property type="project" value="UniProtKB-UniRule"/>
</dbReference>
<comment type="similarity">
    <text evidence="4">Belongs to the CobB/CobQ family. CobQ subfamily.</text>
</comment>
<evidence type="ECO:0000259" key="5">
    <source>
        <dbReference type="Pfam" id="PF01656"/>
    </source>
</evidence>
<dbReference type="Gene3D" id="3.40.50.300">
    <property type="entry name" value="P-loop containing nucleotide triphosphate hydrolases"/>
    <property type="match status" value="1"/>
</dbReference>
<name>A0A497E306_UNCAE</name>
<dbReference type="PROSITE" id="PS51274">
    <property type="entry name" value="GATASE_COBBQ"/>
    <property type="match status" value="1"/>
</dbReference>
<dbReference type="Proteomes" id="UP000279422">
    <property type="component" value="Unassembled WGS sequence"/>
</dbReference>
<comment type="caution">
    <text evidence="7">The sequence shown here is derived from an EMBL/GenBank/DDBJ whole genome shotgun (WGS) entry which is preliminary data.</text>
</comment>
<dbReference type="PANTHER" id="PTHR21343">
    <property type="entry name" value="DETHIOBIOTIN SYNTHETASE"/>
    <property type="match status" value="1"/>
</dbReference>
<proteinExistence type="inferred from homology"/>
<dbReference type="Gene3D" id="3.40.50.880">
    <property type="match status" value="1"/>
</dbReference>
<dbReference type="NCBIfam" id="TIGR00313">
    <property type="entry name" value="cobQ"/>
    <property type="match status" value="1"/>
</dbReference>
<comment type="pathway">
    <text evidence="1 4">Cofactor biosynthesis; adenosylcobalamin biosynthesis.</text>
</comment>
<comment type="function">
    <text evidence="4">Catalyzes amidations at positions B, D, E, and G on adenosylcobyrinic A,C-diamide. NH(2) groups are provided by glutamine, and one molecule of ATP is hydrogenolyzed for each amidation.</text>
</comment>
<keyword evidence="2 4" id="KW-0169">Cobalamin biosynthesis</keyword>
<dbReference type="InterPro" id="IPR029062">
    <property type="entry name" value="Class_I_gatase-like"/>
</dbReference>
<dbReference type="InterPro" id="IPR011698">
    <property type="entry name" value="GATase_3"/>
</dbReference>
<dbReference type="CDD" id="cd01750">
    <property type="entry name" value="GATase1_CobQ"/>
    <property type="match status" value="1"/>
</dbReference>
<sequence>MIQGTGSGVGKSVIVAALCRIFKQDGYKVAPFKAQNMALNSFVTRNGGEMGRAQVVQAEAAGIEPTVDMNPILIKPTSDVGAQIIVRGKVVGNMSAHYYHNHKPELIQVVSDSFFKLAKEYEIVVIEGAGSPAEVNLRKSDIVNMKMAEIANSPVLLVGDIDKGGVFAWLIGTLELLTEEERKRVKGLIINKFRGDINILKPGLDYLEERSGKDVLGVIPYFKDIWIEEEDSLSLEKARYSFIPEKSKISIEILYLPHISNFTDFDPLEEEEDVCLRYVGRGERIGDPDLLIIPGSKNTIDDLAYLKGTGYEEQILARLRKGTKILGICGGYQMLGKEIRDPYHIESSRGRIEGLGLIDAFTVLEKDKITSQVKAHLEKNKFFSSKGKIKGYEIHTGRTNLLKEVTPFFRITERFSRPVNIKDGAIGKEGRVFGTYIHGIFDDHIFRRDFLNYIRKTKGLPSYFPSRKVSIRERKEKEYDKLADIVRRSLDMKKIYKIMGL</sequence>
<dbReference type="SUPFAM" id="SSF52540">
    <property type="entry name" value="P-loop containing nucleoside triphosphate hydrolases"/>
    <property type="match status" value="1"/>
</dbReference>
<gene>
    <name evidence="4" type="primary">cobQ</name>
    <name evidence="7" type="ORF">DRJ00_06770</name>
</gene>
<evidence type="ECO:0000256" key="1">
    <source>
        <dbReference type="ARBA" id="ARBA00004953"/>
    </source>
</evidence>
<keyword evidence="3 4" id="KW-0315">Glutamine amidotransferase</keyword>
<dbReference type="PANTHER" id="PTHR21343:SF1">
    <property type="entry name" value="COBYRIC ACID SYNTHASE"/>
    <property type="match status" value="1"/>
</dbReference>
<evidence type="ECO:0000256" key="3">
    <source>
        <dbReference type="ARBA" id="ARBA00022962"/>
    </source>
</evidence>
<dbReference type="InterPro" id="IPR047045">
    <property type="entry name" value="CobQ_N"/>
</dbReference>
<dbReference type="AlphaFoldDB" id="A0A497E306"/>
<dbReference type="SUPFAM" id="SSF52317">
    <property type="entry name" value="Class I glutamine amidotransferase-like"/>
    <property type="match status" value="1"/>
</dbReference>
<dbReference type="GO" id="GO:0003824">
    <property type="term" value="F:catalytic activity"/>
    <property type="evidence" value="ECO:0007669"/>
    <property type="project" value="InterPro"/>
</dbReference>
<evidence type="ECO:0000313" key="7">
    <source>
        <dbReference type="EMBL" id="RLE08176.1"/>
    </source>
</evidence>
<protein>
    <recommendedName>
        <fullName evidence="4">Cobyric acid synthase</fullName>
    </recommendedName>
</protein>
<evidence type="ECO:0000256" key="4">
    <source>
        <dbReference type="HAMAP-Rule" id="MF_00028"/>
    </source>
</evidence>
<feature type="domain" description="CobQ/CobB/MinD/ParA nucleotide binding" evidence="5">
    <location>
        <begin position="1"/>
        <end position="227"/>
    </location>
</feature>
<dbReference type="InterPro" id="IPR002586">
    <property type="entry name" value="CobQ/CobB/MinD/ParA_Nub-bd_dom"/>
</dbReference>
<dbReference type="UniPathway" id="UPA00148"/>
<dbReference type="HAMAP" id="MF_00028">
    <property type="entry name" value="CobQ"/>
    <property type="match status" value="1"/>
</dbReference>
<dbReference type="InterPro" id="IPR027417">
    <property type="entry name" value="P-loop_NTPase"/>
</dbReference>
<feature type="domain" description="CobB/CobQ-like glutamine amidotransferase" evidence="6">
    <location>
        <begin position="251"/>
        <end position="444"/>
    </location>
</feature>